<reference evidence="4" key="2">
    <citation type="submission" date="2022-06" db="EMBL/GenBank/DDBJ databases">
        <title>Thermospira aquatica gen. nov., sp. nov.</title>
        <authorList>
            <person name="Ben Ali Gam Z."/>
            <person name="Labat M."/>
        </authorList>
    </citation>
    <scope>NUCLEOTIDE SEQUENCE</scope>
    <source>
        <strain evidence="4">F1F22</strain>
    </source>
</reference>
<dbReference type="InterPro" id="IPR036249">
    <property type="entry name" value="Thioredoxin-like_sf"/>
</dbReference>
<feature type="active site" description="Nucleophile" evidence="1">
    <location>
        <position position="13"/>
    </location>
</feature>
<dbReference type="AlphaFoldDB" id="A0AAX3BI41"/>
<feature type="disulfide bond" description="Redox-active" evidence="2">
    <location>
        <begin position="10"/>
        <end position="13"/>
    </location>
</feature>
<feature type="active site" description="Nucleophile" evidence="1">
    <location>
        <position position="10"/>
    </location>
</feature>
<keyword evidence="2" id="KW-1015">Disulfide bond</keyword>
<keyword evidence="5" id="KW-1185">Reference proteome</keyword>
<evidence type="ECO:0000313" key="4">
    <source>
        <dbReference type="EMBL" id="URA11041.1"/>
    </source>
</evidence>
<dbReference type="NCBIfam" id="TIGR00412">
    <property type="entry name" value="redox_disulf_2"/>
    <property type="match status" value="1"/>
</dbReference>
<name>A0AAX3BI41_9SPIR</name>
<accession>A0AAX3BI41</accession>
<evidence type="ECO:0000259" key="3">
    <source>
        <dbReference type="Pfam" id="PF13192"/>
    </source>
</evidence>
<evidence type="ECO:0000256" key="1">
    <source>
        <dbReference type="PIRSR" id="PIRSR037031-50"/>
    </source>
</evidence>
<dbReference type="Pfam" id="PF13192">
    <property type="entry name" value="Thioredoxin_3"/>
    <property type="match status" value="1"/>
</dbReference>
<dbReference type="RefSeq" id="WP_271436174.1">
    <property type="nucleotide sequence ID" value="NZ_CP073355.1"/>
</dbReference>
<sequence length="78" mass="8653">MKIAILGSGCPNCIRLEENARKALQITGKQAEIEKVTDIDKIMEYGVMRTPALVINGEVKSFGRVLTPEQIAEIFQAY</sequence>
<dbReference type="KEGG" id="taqu:KDW03_04360"/>
<dbReference type="PANTHER" id="PTHR36450:SF1">
    <property type="entry name" value="THIOREDOXIN"/>
    <property type="match status" value="1"/>
</dbReference>
<dbReference type="InterPro" id="IPR005243">
    <property type="entry name" value="THIRX-like_proc"/>
</dbReference>
<proteinExistence type="predicted"/>
<protein>
    <submittedName>
        <fullName evidence="4">TM0996/MTH895 family glutaredoxin-like protein</fullName>
    </submittedName>
</protein>
<reference evidence="4" key="1">
    <citation type="submission" date="2021-04" db="EMBL/GenBank/DDBJ databases">
        <authorList>
            <person name="Postec A."/>
        </authorList>
    </citation>
    <scope>NUCLEOTIDE SEQUENCE</scope>
    <source>
        <strain evidence="4">F1F22</strain>
    </source>
</reference>
<dbReference type="Gene3D" id="3.40.30.10">
    <property type="entry name" value="Glutaredoxin"/>
    <property type="match status" value="1"/>
</dbReference>
<evidence type="ECO:0000313" key="5">
    <source>
        <dbReference type="Proteomes" id="UP001056539"/>
    </source>
</evidence>
<evidence type="ECO:0000256" key="2">
    <source>
        <dbReference type="PIRSR" id="PIRSR037031-51"/>
    </source>
</evidence>
<dbReference type="PIRSF" id="PIRSF037031">
    <property type="entry name" value="Redox_disulphide_2"/>
    <property type="match status" value="1"/>
</dbReference>
<dbReference type="Proteomes" id="UP001056539">
    <property type="component" value="Chromosome"/>
</dbReference>
<feature type="domain" description="Thioredoxin-like fold" evidence="3">
    <location>
        <begin position="1"/>
        <end position="75"/>
    </location>
</feature>
<dbReference type="InterPro" id="IPR012336">
    <property type="entry name" value="Thioredoxin-like_fold"/>
</dbReference>
<dbReference type="PANTHER" id="PTHR36450">
    <property type="entry name" value="THIOREDOXIN"/>
    <property type="match status" value="1"/>
</dbReference>
<gene>
    <name evidence="4" type="ORF">KDW03_04360</name>
</gene>
<organism evidence="4 5">
    <name type="scientific">Thermospira aquatica</name>
    <dbReference type="NCBI Taxonomy" id="2828656"/>
    <lineage>
        <taxon>Bacteria</taxon>
        <taxon>Pseudomonadati</taxon>
        <taxon>Spirochaetota</taxon>
        <taxon>Spirochaetia</taxon>
        <taxon>Brevinematales</taxon>
        <taxon>Thermospiraceae</taxon>
        <taxon>Thermospira</taxon>
    </lineage>
</organism>
<dbReference type="SUPFAM" id="SSF52833">
    <property type="entry name" value="Thioredoxin-like"/>
    <property type="match status" value="1"/>
</dbReference>
<dbReference type="EMBL" id="CP073355">
    <property type="protein sequence ID" value="URA11041.1"/>
    <property type="molecule type" value="Genomic_DNA"/>
</dbReference>
<keyword evidence="2" id="KW-0676">Redox-active center</keyword>